<dbReference type="KEGG" id="cyn:Cyan7425_2213"/>
<evidence type="ECO:0000313" key="2">
    <source>
        <dbReference type="EMBL" id="ACL44574.1"/>
    </source>
</evidence>
<organism evidence="2">
    <name type="scientific">Cyanothece sp. (strain PCC 7425 / ATCC 29141)</name>
    <dbReference type="NCBI Taxonomy" id="395961"/>
    <lineage>
        <taxon>Bacteria</taxon>
        <taxon>Bacillati</taxon>
        <taxon>Cyanobacteriota</taxon>
        <taxon>Cyanophyceae</taxon>
        <taxon>Gomontiellales</taxon>
        <taxon>Cyanothecaceae</taxon>
        <taxon>Cyanothece</taxon>
    </lineage>
</organism>
<dbReference type="HOGENOM" id="CLU_064723_0_0_3"/>
<sequence>MQLRFEIAAGSIVGQEHVRLGRNNQDAFCIFLSEQMAIAVVCDGCGSAGQSEMGAQWGARSTVAAIGRQLRVQDQLDWEVLRQDLLHQLLSMAKGMGDNLSQILSQYFLFTIVGAVITPGNANLFWLGDGVVMVNGQPQSCGPFSQNAPPYLAYGLMPPEQFIDWPLTFQVQHFRQEEIESILIGSDGVIDLIQAAEKPLPGGTAVVQPISQFWQEDHYFQNPDAVRRRLSLINRSAIKPDWSKQQLIRTKGLLPDDTTLVVLRKSASVN</sequence>
<protein>
    <recommendedName>
        <fullName evidence="1">PPM-type phosphatase domain-containing protein</fullName>
    </recommendedName>
</protein>
<dbReference type="eggNOG" id="COG0631">
    <property type="taxonomic scope" value="Bacteria"/>
</dbReference>
<feature type="domain" description="PPM-type phosphatase" evidence="1">
    <location>
        <begin position="13"/>
        <end position="198"/>
    </location>
</feature>
<name>B8HVC2_CYAP4</name>
<dbReference type="SUPFAM" id="SSF81606">
    <property type="entry name" value="PP2C-like"/>
    <property type="match status" value="1"/>
</dbReference>
<dbReference type="Pfam" id="PF13672">
    <property type="entry name" value="PP2C_2"/>
    <property type="match status" value="1"/>
</dbReference>
<dbReference type="InterPro" id="IPR001932">
    <property type="entry name" value="PPM-type_phosphatase-like_dom"/>
</dbReference>
<accession>B8HVC2</accession>
<dbReference type="EMBL" id="CP001344">
    <property type="protein sequence ID" value="ACL44574.1"/>
    <property type="molecule type" value="Genomic_DNA"/>
</dbReference>
<dbReference type="OrthoDB" id="9805674at2"/>
<dbReference type="Gene3D" id="3.60.40.10">
    <property type="entry name" value="PPM-type phosphatase domain"/>
    <property type="match status" value="1"/>
</dbReference>
<evidence type="ECO:0000259" key="1">
    <source>
        <dbReference type="Pfam" id="PF13672"/>
    </source>
</evidence>
<dbReference type="InterPro" id="IPR036457">
    <property type="entry name" value="PPM-type-like_dom_sf"/>
</dbReference>
<dbReference type="AlphaFoldDB" id="B8HVC2"/>
<proteinExistence type="predicted"/>
<gene>
    <name evidence="2" type="ordered locus">Cyan7425_2213</name>
</gene>
<dbReference type="STRING" id="395961.Cyan7425_2213"/>
<reference evidence="2" key="1">
    <citation type="submission" date="2009-01" db="EMBL/GenBank/DDBJ databases">
        <title>Complete sequence of chromosome Cyanothece sp. PCC 7425.</title>
        <authorList>
            <consortium name="US DOE Joint Genome Institute"/>
            <person name="Lucas S."/>
            <person name="Copeland A."/>
            <person name="Lapidus A."/>
            <person name="Glavina del Rio T."/>
            <person name="Dalin E."/>
            <person name="Tice H."/>
            <person name="Bruce D."/>
            <person name="Goodwin L."/>
            <person name="Pitluck S."/>
            <person name="Sims D."/>
            <person name="Meineke L."/>
            <person name="Brettin T."/>
            <person name="Detter J.C."/>
            <person name="Han C."/>
            <person name="Larimer F."/>
            <person name="Land M."/>
            <person name="Hauser L."/>
            <person name="Kyrpides N."/>
            <person name="Ovchinnikova G."/>
            <person name="Liberton M."/>
            <person name="Stoeckel J."/>
            <person name="Banerjee A."/>
            <person name="Singh A."/>
            <person name="Page L."/>
            <person name="Sato H."/>
            <person name="Zhao L."/>
            <person name="Sherman L."/>
            <person name="Pakrasi H."/>
            <person name="Richardson P."/>
        </authorList>
    </citation>
    <scope>NUCLEOTIDE SEQUENCE</scope>
    <source>
        <strain evidence="2">PCC 7425</strain>
    </source>
</reference>